<reference evidence="1" key="1">
    <citation type="thesis" date="2020" institute="ProQuest LLC" country="789 East Eisenhower Parkway, Ann Arbor, MI, USA">
        <title>Comparative Genomics and Chromosome Evolution.</title>
        <authorList>
            <person name="Mudd A.B."/>
        </authorList>
    </citation>
    <scope>NUCLEOTIDE SEQUENCE</scope>
    <source>
        <strain evidence="1">237g6f4</strain>
        <tissue evidence="1">Blood</tissue>
    </source>
</reference>
<dbReference type="EMBL" id="WNYA01000007">
    <property type="protein sequence ID" value="KAG8560116.1"/>
    <property type="molecule type" value="Genomic_DNA"/>
</dbReference>
<name>A0AAV7AEZ4_ENGPU</name>
<proteinExistence type="predicted"/>
<evidence type="ECO:0000313" key="2">
    <source>
        <dbReference type="Proteomes" id="UP000824782"/>
    </source>
</evidence>
<dbReference type="AlphaFoldDB" id="A0AAV7AEZ4"/>
<dbReference type="Proteomes" id="UP000824782">
    <property type="component" value="Unassembled WGS sequence"/>
</dbReference>
<gene>
    <name evidence="1" type="ORF">GDO81_014796</name>
</gene>
<comment type="caution">
    <text evidence="1">The sequence shown here is derived from an EMBL/GenBank/DDBJ whole genome shotgun (WGS) entry which is preliminary data.</text>
</comment>
<keyword evidence="2" id="KW-1185">Reference proteome</keyword>
<organism evidence="1 2">
    <name type="scientific">Engystomops pustulosus</name>
    <name type="common">Tungara frog</name>
    <name type="synonym">Physalaemus pustulosus</name>
    <dbReference type="NCBI Taxonomy" id="76066"/>
    <lineage>
        <taxon>Eukaryota</taxon>
        <taxon>Metazoa</taxon>
        <taxon>Chordata</taxon>
        <taxon>Craniata</taxon>
        <taxon>Vertebrata</taxon>
        <taxon>Euteleostomi</taxon>
        <taxon>Amphibia</taxon>
        <taxon>Batrachia</taxon>
        <taxon>Anura</taxon>
        <taxon>Neobatrachia</taxon>
        <taxon>Hyloidea</taxon>
        <taxon>Leptodactylidae</taxon>
        <taxon>Leiuperinae</taxon>
        <taxon>Engystomops</taxon>
    </lineage>
</organism>
<accession>A0AAV7AEZ4</accession>
<sequence length="79" mass="8804">MQTARINTTFQSSFYTFIGSLQSARVQSLHSEKQRLSDSGLYCFGLHPCREVLSFREVCGHILYPDTPGDSGCTSSVRP</sequence>
<evidence type="ECO:0000313" key="1">
    <source>
        <dbReference type="EMBL" id="KAG8560116.1"/>
    </source>
</evidence>
<protein>
    <submittedName>
        <fullName evidence="1">Uncharacterized protein</fullName>
    </submittedName>
</protein>